<organism evidence="2 3">
    <name type="scientific">Chaetoceros tenuissimus</name>
    <dbReference type="NCBI Taxonomy" id="426638"/>
    <lineage>
        <taxon>Eukaryota</taxon>
        <taxon>Sar</taxon>
        <taxon>Stramenopiles</taxon>
        <taxon>Ochrophyta</taxon>
        <taxon>Bacillariophyta</taxon>
        <taxon>Coscinodiscophyceae</taxon>
        <taxon>Chaetocerotophycidae</taxon>
        <taxon>Chaetocerotales</taxon>
        <taxon>Chaetocerotaceae</taxon>
        <taxon>Chaetoceros</taxon>
    </lineage>
</organism>
<dbReference type="SUPFAM" id="SSF53254">
    <property type="entry name" value="Phosphoglycerate mutase-like"/>
    <property type="match status" value="1"/>
</dbReference>
<gene>
    <name evidence="2" type="ORF">CTEN210_11423</name>
</gene>
<dbReference type="EMBL" id="BLLK01000047">
    <property type="protein sequence ID" value="GFH54947.1"/>
    <property type="molecule type" value="Genomic_DNA"/>
</dbReference>
<comment type="caution">
    <text evidence="2">The sequence shown here is derived from an EMBL/GenBank/DDBJ whole genome shotgun (WGS) entry which is preliminary data.</text>
</comment>
<feature type="chain" id="PRO_5041946760" description="Phosphoglycerate mutase-like protein" evidence="1">
    <location>
        <begin position="20"/>
        <end position="391"/>
    </location>
</feature>
<dbReference type="PROSITE" id="PS00175">
    <property type="entry name" value="PG_MUTASE"/>
    <property type="match status" value="1"/>
</dbReference>
<evidence type="ECO:0000256" key="1">
    <source>
        <dbReference type="SAM" id="SignalP"/>
    </source>
</evidence>
<keyword evidence="1" id="KW-0732">Signal</keyword>
<dbReference type="Gene3D" id="3.40.50.1240">
    <property type="entry name" value="Phosphoglycerate mutase-like"/>
    <property type="match status" value="1"/>
</dbReference>
<evidence type="ECO:0000313" key="3">
    <source>
        <dbReference type="Proteomes" id="UP001054902"/>
    </source>
</evidence>
<keyword evidence="3" id="KW-1185">Reference proteome</keyword>
<dbReference type="PANTHER" id="PTHR48100">
    <property type="entry name" value="BROAD-SPECIFICITY PHOSPHATASE YOR283W-RELATED"/>
    <property type="match status" value="1"/>
</dbReference>
<dbReference type="PANTHER" id="PTHR48100:SF10">
    <property type="entry name" value="2-CARBOXY-D-ARABINITOL-1-PHOSPHATASE-RELATED"/>
    <property type="match status" value="1"/>
</dbReference>
<dbReference type="InterPro" id="IPR001345">
    <property type="entry name" value="PG/BPGM_mutase_AS"/>
</dbReference>
<protein>
    <recommendedName>
        <fullName evidence="4">Phosphoglycerate mutase-like protein</fullName>
    </recommendedName>
</protein>
<sequence>MHRMQPLIIFALLAASAHAFSSSSKVLFREHVASSSHASFSEMAAHHDSNVDDSFDKKVSSRREVIKKTAAASTFMLPLISQALPVYANDEASTSYFTEEKPNLDCLLNLPPITPGCVRIYLCRHGQTENNRLRLVQGARVNPSINGTGRKQAIRLGEALSRLKQSRVENLEFPKLGLHSTLLRAQETAEAASLMIGRGTYDEDANYDYVRKYFDTPTLPFMEVERDTLKLMSEPSLAEIDFGSIDGKDVKEAKKEMMSTFGKWAIGQIDASNGGGEDGRSVLQRVAKALFVLRQYASDTTGSVVAVTHSAYLRVLLCLVQGLPFLAAKTIEQKNCCINVIDVSMKEVVTITNKSSVFGGLLSQAPADFRLQIPKAYVIRQNEISHLEGLL</sequence>
<feature type="signal peptide" evidence="1">
    <location>
        <begin position="1"/>
        <end position="19"/>
    </location>
</feature>
<dbReference type="GO" id="GO:0016791">
    <property type="term" value="F:phosphatase activity"/>
    <property type="evidence" value="ECO:0007669"/>
    <property type="project" value="TreeGrafter"/>
</dbReference>
<dbReference type="Pfam" id="PF00300">
    <property type="entry name" value="His_Phos_1"/>
    <property type="match status" value="2"/>
</dbReference>
<dbReference type="SMART" id="SM00855">
    <property type="entry name" value="PGAM"/>
    <property type="match status" value="1"/>
</dbReference>
<name>A0AAD3H8W4_9STRA</name>
<dbReference type="AlphaFoldDB" id="A0AAD3H8W4"/>
<reference evidence="2 3" key="1">
    <citation type="journal article" date="2021" name="Sci. Rep.">
        <title>The genome of the diatom Chaetoceros tenuissimus carries an ancient integrated fragment of an extant virus.</title>
        <authorList>
            <person name="Hongo Y."/>
            <person name="Kimura K."/>
            <person name="Takaki Y."/>
            <person name="Yoshida Y."/>
            <person name="Baba S."/>
            <person name="Kobayashi G."/>
            <person name="Nagasaki K."/>
            <person name="Hano T."/>
            <person name="Tomaru Y."/>
        </authorList>
    </citation>
    <scope>NUCLEOTIDE SEQUENCE [LARGE SCALE GENOMIC DNA]</scope>
    <source>
        <strain evidence="2 3">NIES-3715</strain>
    </source>
</reference>
<dbReference type="InterPro" id="IPR029033">
    <property type="entry name" value="His_PPase_superfam"/>
</dbReference>
<dbReference type="InterPro" id="IPR013078">
    <property type="entry name" value="His_Pase_superF_clade-1"/>
</dbReference>
<accession>A0AAD3H8W4</accession>
<dbReference type="Proteomes" id="UP001054902">
    <property type="component" value="Unassembled WGS sequence"/>
</dbReference>
<proteinExistence type="predicted"/>
<evidence type="ECO:0000313" key="2">
    <source>
        <dbReference type="EMBL" id="GFH54947.1"/>
    </source>
</evidence>
<dbReference type="InterPro" id="IPR050275">
    <property type="entry name" value="PGM_Phosphatase"/>
</dbReference>
<evidence type="ECO:0008006" key="4">
    <source>
        <dbReference type="Google" id="ProtNLM"/>
    </source>
</evidence>
<dbReference type="CDD" id="cd07067">
    <property type="entry name" value="HP_PGM_like"/>
    <property type="match status" value="1"/>
</dbReference>